<organism evidence="2 3">
    <name type="scientific">Portunus trituberculatus</name>
    <name type="common">Swimming crab</name>
    <name type="synonym">Neptunus trituberculatus</name>
    <dbReference type="NCBI Taxonomy" id="210409"/>
    <lineage>
        <taxon>Eukaryota</taxon>
        <taxon>Metazoa</taxon>
        <taxon>Ecdysozoa</taxon>
        <taxon>Arthropoda</taxon>
        <taxon>Crustacea</taxon>
        <taxon>Multicrustacea</taxon>
        <taxon>Malacostraca</taxon>
        <taxon>Eumalacostraca</taxon>
        <taxon>Eucarida</taxon>
        <taxon>Decapoda</taxon>
        <taxon>Pleocyemata</taxon>
        <taxon>Brachyura</taxon>
        <taxon>Eubrachyura</taxon>
        <taxon>Portunoidea</taxon>
        <taxon>Portunidae</taxon>
        <taxon>Portuninae</taxon>
        <taxon>Portunus</taxon>
    </lineage>
</organism>
<proteinExistence type="predicted"/>
<feature type="region of interest" description="Disordered" evidence="1">
    <location>
        <begin position="25"/>
        <end position="68"/>
    </location>
</feature>
<protein>
    <submittedName>
        <fullName evidence="2">Uncharacterized protein</fullName>
    </submittedName>
</protein>
<evidence type="ECO:0000313" key="3">
    <source>
        <dbReference type="Proteomes" id="UP000324222"/>
    </source>
</evidence>
<evidence type="ECO:0000313" key="2">
    <source>
        <dbReference type="EMBL" id="MPC57488.1"/>
    </source>
</evidence>
<dbReference type="EMBL" id="VSRR010014822">
    <property type="protein sequence ID" value="MPC57488.1"/>
    <property type="molecule type" value="Genomic_DNA"/>
</dbReference>
<reference evidence="2 3" key="1">
    <citation type="submission" date="2019-05" db="EMBL/GenBank/DDBJ databases">
        <title>Another draft genome of Portunus trituberculatus and its Hox gene families provides insights of decapod evolution.</title>
        <authorList>
            <person name="Jeong J.-H."/>
            <person name="Song I."/>
            <person name="Kim S."/>
            <person name="Choi T."/>
            <person name="Kim D."/>
            <person name="Ryu S."/>
            <person name="Kim W."/>
        </authorList>
    </citation>
    <scope>NUCLEOTIDE SEQUENCE [LARGE SCALE GENOMIC DNA]</scope>
    <source>
        <tissue evidence="2">Muscle</tissue>
    </source>
</reference>
<sequence>MYIWEFNFRGSDQIRAALTRSSLRRCGQGREGGREGGSEEWKQLRGQRYPDEDERAPSLIKRDTPGPG</sequence>
<evidence type="ECO:0000256" key="1">
    <source>
        <dbReference type="SAM" id="MobiDB-lite"/>
    </source>
</evidence>
<dbReference type="AlphaFoldDB" id="A0A5B7GKF2"/>
<dbReference type="Proteomes" id="UP000324222">
    <property type="component" value="Unassembled WGS sequence"/>
</dbReference>
<gene>
    <name evidence="2" type="ORF">E2C01_051468</name>
</gene>
<feature type="compositionally biased region" description="Basic and acidic residues" evidence="1">
    <location>
        <begin position="31"/>
        <end position="43"/>
    </location>
</feature>
<keyword evidence="3" id="KW-1185">Reference proteome</keyword>
<accession>A0A5B7GKF2</accession>
<comment type="caution">
    <text evidence="2">The sequence shown here is derived from an EMBL/GenBank/DDBJ whole genome shotgun (WGS) entry which is preliminary data.</text>
</comment>
<name>A0A5B7GKF2_PORTR</name>